<dbReference type="Proteomes" id="UP000305401">
    <property type="component" value="Unassembled WGS sequence"/>
</dbReference>
<evidence type="ECO:0000313" key="1">
    <source>
        <dbReference type="EMBL" id="THG52336.1"/>
    </source>
</evidence>
<keyword evidence="2" id="KW-1185">Reference proteome</keyword>
<name>A0AC61S5X3_9BACT</name>
<evidence type="ECO:0000313" key="2">
    <source>
        <dbReference type="Proteomes" id="UP000305401"/>
    </source>
</evidence>
<sequence length="819" mass="93369">MSNDWSFKVSSELKNILGRDLITNSNIAVLELVKNSYDAHASEVKISFLDNTLVISDNGKGMSEEDVINKWLFVAYSAKSDGTEDKNYRNTIKRKYAGAKGIGRLSCDRLGRFLTLTTKSNSDNHAIELYIDWNDFELNSKDEFNHIPVKHSVISSSPYFPEGTTGTVLKFTGLHDKWDATAILRLKKSLEKLINPFSGADEFKIIFDVPSEIDHDKEKIEECAQLKAMWDKLTPYKQRETINKERSIINGPLINSIAETLNLKTTRIDSTIKGNRIFTKLSDRGITIYEIEEYDKYPLLEDVSISLFYLNQQAKYNFSILMGTPPVNYGSVFLFRNGFRIMPYGEFRDDSWGLDQRVQQGYNRALGTRQILGRVDVETEDKEAFKEVSSRDGGLIKTPSYQQLLEYFNSIHRRLERYVVGVLWGEAFLRKDYFQKKEIALDIRNKLQGAEKDSDNMEHVLTNIGSKIDFLQLVKSLVNDESINLLSYNEDLANIVSDVDDTEIIQGHMIDDFRKIANKTNDAKLLQNLSDFEKQIDELRRQKVEAEKRAKEERERAIEAAKKAAEERKKRQAEEAKRKKAEEELEQKTKQNLFLQSVGSLDLDRILKFHHDIRIHSSTISNTISRILKLLHKGTLKLENLESQIERIGRANDKVMSIAQFATKANFSVAADSIEADLVEYIYQYVNDVLPEFYDDCKLNCQPNGCSKIMSFKPLEVSLIIDNLLSNAIKAHATSFDLVFHDADAKIVMTISDNGRGIDKSIPNPESVFEKGFTTTNGSGLGLYNIETYVRNQLGGSINLDKDLIETTGKFVLIISIPK</sequence>
<organism evidence="1 2">
    <name type="scientific">Muribaculum caecicola</name>
    <dbReference type="NCBI Taxonomy" id="3038144"/>
    <lineage>
        <taxon>Bacteria</taxon>
        <taxon>Pseudomonadati</taxon>
        <taxon>Bacteroidota</taxon>
        <taxon>Bacteroidia</taxon>
        <taxon>Bacteroidales</taxon>
        <taxon>Muribaculaceae</taxon>
        <taxon>Muribaculum</taxon>
    </lineage>
</organism>
<keyword evidence="1" id="KW-0067">ATP-binding</keyword>
<dbReference type="EMBL" id="SSTG01000047">
    <property type="protein sequence ID" value="THG52336.1"/>
    <property type="molecule type" value="Genomic_DNA"/>
</dbReference>
<accession>A0AC61S5X3</accession>
<reference evidence="1" key="1">
    <citation type="submission" date="2019-04" db="EMBL/GenBank/DDBJ databases">
        <title>Microbes associate with the intestines of laboratory mice.</title>
        <authorList>
            <person name="Navarre W."/>
            <person name="Wong E."/>
            <person name="Huang K.C."/>
            <person name="Tropini C."/>
            <person name="Ng K."/>
            <person name="Yu B."/>
        </authorList>
    </citation>
    <scope>NUCLEOTIDE SEQUENCE</scope>
    <source>
        <strain evidence="1">NM86_A22</strain>
    </source>
</reference>
<gene>
    <name evidence="1" type="ORF">E5990_05285</name>
</gene>
<comment type="caution">
    <text evidence="1">The sequence shown here is derived from an EMBL/GenBank/DDBJ whole genome shotgun (WGS) entry which is preliminary data.</text>
</comment>
<protein>
    <submittedName>
        <fullName evidence="1">ATP-binding protein</fullName>
    </submittedName>
</protein>
<keyword evidence="1" id="KW-0547">Nucleotide-binding</keyword>
<proteinExistence type="predicted"/>